<dbReference type="Pfam" id="PF02798">
    <property type="entry name" value="GST_N"/>
    <property type="match status" value="1"/>
</dbReference>
<dbReference type="InterPro" id="IPR004045">
    <property type="entry name" value="Glutathione_S-Trfase_N"/>
</dbReference>
<dbReference type="SUPFAM" id="SSF47616">
    <property type="entry name" value="GST C-terminal domain-like"/>
    <property type="match status" value="1"/>
</dbReference>
<sequence length="215" mass="23545">MLKLYYSPGACAMASHIALEEAHAEYELVKIDLRKGEQKTPDYLAINPAGVTPALVTELGVLTENAAIMAWLARTHPEANLADLDSPFQFARMQAFNGFLAASLHPAIGKAIFSHPALEGAAKVQAETAALAKYDLVEHHLLKGPWAMGEQYTVADGYLSVFTRWARLNDLLDRERFPKLNAHLNLVQSRPAVIKVLHLEGLQPALASHEPLVAH</sequence>
<dbReference type="InterPro" id="IPR036249">
    <property type="entry name" value="Thioredoxin-like_sf"/>
</dbReference>
<evidence type="ECO:0000259" key="1">
    <source>
        <dbReference type="PROSITE" id="PS50404"/>
    </source>
</evidence>
<keyword evidence="4" id="KW-1185">Reference proteome</keyword>
<dbReference type="PROSITE" id="PS50405">
    <property type="entry name" value="GST_CTER"/>
    <property type="match status" value="1"/>
</dbReference>
<dbReference type="InterPro" id="IPR010987">
    <property type="entry name" value="Glutathione-S-Trfase_C-like"/>
</dbReference>
<dbReference type="SFLD" id="SFLDG00358">
    <property type="entry name" value="Main_(cytGST)"/>
    <property type="match status" value="1"/>
</dbReference>
<dbReference type="CDD" id="cd03057">
    <property type="entry name" value="GST_N_Beta"/>
    <property type="match status" value="1"/>
</dbReference>
<dbReference type="Pfam" id="PF13410">
    <property type="entry name" value="GST_C_2"/>
    <property type="match status" value="1"/>
</dbReference>
<comment type="caution">
    <text evidence="3">The sequence shown here is derived from an EMBL/GenBank/DDBJ whole genome shotgun (WGS) entry which is preliminary data.</text>
</comment>
<dbReference type="SFLD" id="SFLDS00019">
    <property type="entry name" value="Glutathione_Transferase_(cytos"/>
    <property type="match status" value="1"/>
</dbReference>
<dbReference type="EMBL" id="JACIDM010000002">
    <property type="protein sequence ID" value="MBB4083360.1"/>
    <property type="molecule type" value="Genomic_DNA"/>
</dbReference>
<evidence type="ECO:0000313" key="3">
    <source>
        <dbReference type="EMBL" id="MBB4083360.1"/>
    </source>
</evidence>
<name>A0A7W6NQP3_9CAUL</name>
<dbReference type="Gene3D" id="3.40.30.10">
    <property type="entry name" value="Glutaredoxin"/>
    <property type="match status" value="1"/>
</dbReference>
<dbReference type="Gene3D" id="1.20.1050.10">
    <property type="match status" value="1"/>
</dbReference>
<dbReference type="RefSeq" id="WP_183204458.1">
    <property type="nucleotide sequence ID" value="NZ_BAAAER010000009.1"/>
</dbReference>
<dbReference type="GO" id="GO:0004364">
    <property type="term" value="F:glutathione transferase activity"/>
    <property type="evidence" value="ECO:0007669"/>
    <property type="project" value="UniProtKB-EC"/>
</dbReference>
<dbReference type="EC" id="2.5.1.18" evidence="3"/>
<gene>
    <name evidence="3" type="ORF">GGR12_002226</name>
</gene>
<evidence type="ECO:0000259" key="2">
    <source>
        <dbReference type="PROSITE" id="PS50405"/>
    </source>
</evidence>
<dbReference type="InterPro" id="IPR040079">
    <property type="entry name" value="Glutathione_S-Trfase"/>
</dbReference>
<reference evidence="3 4" key="1">
    <citation type="submission" date="2020-08" db="EMBL/GenBank/DDBJ databases">
        <title>Genomic Encyclopedia of Type Strains, Phase IV (KMG-IV): sequencing the most valuable type-strain genomes for metagenomic binning, comparative biology and taxonomic classification.</title>
        <authorList>
            <person name="Goeker M."/>
        </authorList>
    </citation>
    <scope>NUCLEOTIDE SEQUENCE [LARGE SCALE GENOMIC DNA]</scope>
    <source>
        <strain evidence="3 4">DSM 23960</strain>
    </source>
</reference>
<dbReference type="PANTHER" id="PTHR44051">
    <property type="entry name" value="GLUTATHIONE S-TRANSFERASE-RELATED"/>
    <property type="match status" value="1"/>
</dbReference>
<dbReference type="PROSITE" id="PS50404">
    <property type="entry name" value="GST_NTER"/>
    <property type="match status" value="1"/>
</dbReference>
<accession>A0A7W6NQP3</accession>
<dbReference type="SFLD" id="SFLDG01150">
    <property type="entry name" value="Main.1:_Beta-like"/>
    <property type="match status" value="1"/>
</dbReference>
<dbReference type="PANTHER" id="PTHR44051:SF8">
    <property type="entry name" value="GLUTATHIONE S-TRANSFERASE GSTA"/>
    <property type="match status" value="1"/>
</dbReference>
<dbReference type="SUPFAM" id="SSF52833">
    <property type="entry name" value="Thioredoxin-like"/>
    <property type="match status" value="1"/>
</dbReference>
<dbReference type="Proteomes" id="UP000529946">
    <property type="component" value="Unassembled WGS sequence"/>
</dbReference>
<protein>
    <submittedName>
        <fullName evidence="3">Glutathione S-transferase</fullName>
        <ecNumber evidence="3">2.5.1.18</ecNumber>
    </submittedName>
</protein>
<dbReference type="AlphaFoldDB" id="A0A7W6NQP3"/>
<feature type="domain" description="GST C-terminal" evidence="2">
    <location>
        <begin position="86"/>
        <end position="208"/>
    </location>
</feature>
<evidence type="ECO:0000313" key="4">
    <source>
        <dbReference type="Proteomes" id="UP000529946"/>
    </source>
</evidence>
<proteinExistence type="predicted"/>
<dbReference type="CDD" id="cd03188">
    <property type="entry name" value="GST_C_Beta"/>
    <property type="match status" value="1"/>
</dbReference>
<feature type="domain" description="GST N-terminal" evidence="1">
    <location>
        <begin position="1"/>
        <end position="80"/>
    </location>
</feature>
<organism evidence="3 4">
    <name type="scientific">Brevundimonas lenta</name>
    <dbReference type="NCBI Taxonomy" id="424796"/>
    <lineage>
        <taxon>Bacteria</taxon>
        <taxon>Pseudomonadati</taxon>
        <taxon>Pseudomonadota</taxon>
        <taxon>Alphaproteobacteria</taxon>
        <taxon>Caulobacterales</taxon>
        <taxon>Caulobacteraceae</taxon>
        <taxon>Brevundimonas</taxon>
    </lineage>
</organism>
<keyword evidence="3" id="KW-0808">Transferase</keyword>
<dbReference type="InterPro" id="IPR036282">
    <property type="entry name" value="Glutathione-S-Trfase_C_sf"/>
</dbReference>